<evidence type="ECO:0000313" key="3">
    <source>
        <dbReference type="Proteomes" id="UP000631114"/>
    </source>
</evidence>
<dbReference type="GO" id="GO:0032040">
    <property type="term" value="C:small-subunit processome"/>
    <property type="evidence" value="ECO:0007669"/>
    <property type="project" value="InterPro"/>
</dbReference>
<dbReference type="InterPro" id="IPR002687">
    <property type="entry name" value="Nop_dom"/>
</dbReference>
<dbReference type="Proteomes" id="UP000631114">
    <property type="component" value="Unassembled WGS sequence"/>
</dbReference>
<organism evidence="2 3">
    <name type="scientific">Coptis chinensis</name>
    <dbReference type="NCBI Taxonomy" id="261450"/>
    <lineage>
        <taxon>Eukaryota</taxon>
        <taxon>Viridiplantae</taxon>
        <taxon>Streptophyta</taxon>
        <taxon>Embryophyta</taxon>
        <taxon>Tracheophyta</taxon>
        <taxon>Spermatophyta</taxon>
        <taxon>Magnoliopsida</taxon>
        <taxon>Ranunculales</taxon>
        <taxon>Ranunculaceae</taxon>
        <taxon>Coptidoideae</taxon>
        <taxon>Coptis</taxon>
    </lineage>
</organism>
<keyword evidence="3" id="KW-1185">Reference proteome</keyword>
<dbReference type="InterPro" id="IPR045056">
    <property type="entry name" value="Nop56/Nop58"/>
</dbReference>
<dbReference type="InterPro" id="IPR036070">
    <property type="entry name" value="Nop_dom_sf"/>
</dbReference>
<sequence length="678" mass="76925">MWKVGVTMEVGSDGVAVIKISNPPVNAFAPIRGCHVPRHGKERVEREAQAWESYEKRMDERFDKLFKLLNDMGYVEMDKQAEGGLSSNTETPLETFTEAEIPTHRVDSEKAPKYAERNLTSGMITPSIPIDESPIAESIELVSEGKCYISEKMNKFLAEDVGTVGQVLCAALQDELLEYYKLLVALNIQLLNQVVVLANYFSSRRTLQAFEFCDTFVPWIQALQSDPLPLLLLCFVDDVLSKGFSRLTQDPLITQIKYSPGANSPTQRLYVNAVLVFSMGVILLLKDFMNLFQLYGDESGQIISDKICQVLIRKAVGIRKDSIISAFGVRVGPIPLKYFSVPIYIGNPTTAQVMPMPTADKVRTQLSCWEWRLFFMKGTVHLVKSVIHIQLIFSFSIYSWPFHLLKKMDTGIGSFVWTDDPNQKPLIIVVSHKLCDPTEEMGINIHKLSDLNRTSVLKLKWDFMILRNQWSNFRRKNFFIRAGEPISYYKSSSMWYGLKRQIPFFELNTEWILDNGERINLETLDLPSHIHPLHGDPLVQEFVAFLLCRVCSPLFELVRSSILEREIVEAASPIGQDFSIKALINVEQFVGKVMILAGYRTRLHEYLMNEMNDNTLNSASLIGEIVGACLISHVGSLPNLVWYTPLTAPLRILNQSNTSALVGCNFKKQQKRTNSFSH</sequence>
<name>A0A835I8L3_9MAGN</name>
<dbReference type="Pfam" id="PF01798">
    <property type="entry name" value="Nop"/>
    <property type="match status" value="1"/>
</dbReference>
<dbReference type="GO" id="GO:0031428">
    <property type="term" value="C:box C/D methylation guide snoRNP complex"/>
    <property type="evidence" value="ECO:0007669"/>
    <property type="project" value="InterPro"/>
</dbReference>
<gene>
    <name evidence="2" type="ORF">IFM89_037256</name>
</gene>
<feature type="domain" description="Nop" evidence="1">
    <location>
        <begin position="563"/>
        <end position="641"/>
    </location>
</feature>
<dbReference type="SUPFAM" id="SSF89124">
    <property type="entry name" value="Nop domain"/>
    <property type="match status" value="1"/>
</dbReference>
<dbReference type="EMBL" id="JADFTS010000004">
    <property type="protein sequence ID" value="KAF9611973.1"/>
    <property type="molecule type" value="Genomic_DNA"/>
</dbReference>
<protein>
    <recommendedName>
        <fullName evidence="1">Nop domain-containing protein</fullName>
    </recommendedName>
</protein>
<dbReference type="PANTHER" id="PTHR10894">
    <property type="entry name" value="NUCLEOLAR PROTEIN 5 NUCLEOLAR PROTEIN NOP5 NOP58"/>
    <property type="match status" value="1"/>
</dbReference>
<reference evidence="2 3" key="1">
    <citation type="submission" date="2020-10" db="EMBL/GenBank/DDBJ databases">
        <title>The Coptis chinensis genome and diversification of protoberbering-type alkaloids.</title>
        <authorList>
            <person name="Wang B."/>
            <person name="Shu S."/>
            <person name="Song C."/>
            <person name="Liu Y."/>
        </authorList>
    </citation>
    <scope>NUCLEOTIDE SEQUENCE [LARGE SCALE GENOMIC DNA]</scope>
    <source>
        <strain evidence="2">HL-2020</strain>
        <tissue evidence="2">Leaf</tissue>
    </source>
</reference>
<dbReference type="PANTHER" id="PTHR10894:SF0">
    <property type="entry name" value="NUCLEOLAR PROTEIN 56"/>
    <property type="match status" value="1"/>
</dbReference>
<dbReference type="OrthoDB" id="5860513at2759"/>
<evidence type="ECO:0000259" key="1">
    <source>
        <dbReference type="Pfam" id="PF01798"/>
    </source>
</evidence>
<dbReference type="GO" id="GO:0030515">
    <property type="term" value="F:snoRNA binding"/>
    <property type="evidence" value="ECO:0007669"/>
    <property type="project" value="InterPro"/>
</dbReference>
<comment type="caution">
    <text evidence="2">The sequence shown here is derived from an EMBL/GenBank/DDBJ whole genome shotgun (WGS) entry which is preliminary data.</text>
</comment>
<proteinExistence type="predicted"/>
<evidence type="ECO:0000313" key="2">
    <source>
        <dbReference type="EMBL" id="KAF9611973.1"/>
    </source>
</evidence>
<accession>A0A835I8L3</accession>
<dbReference type="AlphaFoldDB" id="A0A835I8L3"/>